<keyword evidence="1" id="KW-0732">Signal</keyword>
<reference evidence="3" key="1">
    <citation type="journal article" date="2019" name="Int. J. Syst. Evol. Microbiol.">
        <title>The Global Catalogue of Microorganisms (GCM) 10K type strain sequencing project: providing services to taxonomists for standard genome sequencing and annotation.</title>
        <authorList>
            <consortium name="The Broad Institute Genomics Platform"/>
            <consortium name="The Broad Institute Genome Sequencing Center for Infectious Disease"/>
            <person name="Wu L."/>
            <person name="Ma J."/>
        </authorList>
    </citation>
    <scope>NUCLEOTIDE SEQUENCE [LARGE SCALE GENOMIC DNA]</scope>
    <source>
        <strain evidence="3">KCTC 32255</strain>
    </source>
</reference>
<dbReference type="EMBL" id="JBHSXX010000001">
    <property type="protein sequence ID" value="MFC6870429.1"/>
    <property type="molecule type" value="Genomic_DNA"/>
</dbReference>
<sequence length="235" mass="24150">MARSVRRAVAVAIAGGLTAALTTAGPAAAEPADLPARPRATASGFLGAVAVIVDDEQVVREPIAPCDVEGEQHAESGLVSVGQDIADFWGGTSDCTRDEQGNAHADVDGRYFSTSLLRRWGGPRIRVSSFAARCHTTSKGSSSVMELGGVYGLDLPENVSSNHTVTIPAPDEDDPPLAKVVVNELIAPQPPDGSLRVNAIRIELFPEGGPASGEILVGSAACDPYGASADPGRAD</sequence>
<organism evidence="2 3">
    <name type="scientific">Haloechinothrix salitolerans</name>
    <dbReference type="NCBI Taxonomy" id="926830"/>
    <lineage>
        <taxon>Bacteria</taxon>
        <taxon>Bacillati</taxon>
        <taxon>Actinomycetota</taxon>
        <taxon>Actinomycetes</taxon>
        <taxon>Pseudonocardiales</taxon>
        <taxon>Pseudonocardiaceae</taxon>
        <taxon>Haloechinothrix</taxon>
    </lineage>
</organism>
<gene>
    <name evidence="2" type="ORF">ACFQGD_25160</name>
</gene>
<feature type="signal peptide" evidence="1">
    <location>
        <begin position="1"/>
        <end position="29"/>
    </location>
</feature>
<accession>A0ABW2C6I0</accession>
<evidence type="ECO:0008006" key="4">
    <source>
        <dbReference type="Google" id="ProtNLM"/>
    </source>
</evidence>
<name>A0ABW2C6I0_9PSEU</name>
<protein>
    <recommendedName>
        <fullName evidence="4">Secreted protein</fullName>
    </recommendedName>
</protein>
<evidence type="ECO:0000313" key="2">
    <source>
        <dbReference type="EMBL" id="MFC6870429.1"/>
    </source>
</evidence>
<dbReference type="Proteomes" id="UP001596337">
    <property type="component" value="Unassembled WGS sequence"/>
</dbReference>
<dbReference type="RefSeq" id="WP_345399332.1">
    <property type="nucleotide sequence ID" value="NZ_BAABLA010000087.1"/>
</dbReference>
<evidence type="ECO:0000313" key="3">
    <source>
        <dbReference type="Proteomes" id="UP001596337"/>
    </source>
</evidence>
<proteinExistence type="predicted"/>
<evidence type="ECO:0000256" key="1">
    <source>
        <dbReference type="SAM" id="SignalP"/>
    </source>
</evidence>
<feature type="chain" id="PRO_5046714482" description="Secreted protein" evidence="1">
    <location>
        <begin position="30"/>
        <end position="235"/>
    </location>
</feature>
<keyword evidence="3" id="KW-1185">Reference proteome</keyword>
<comment type="caution">
    <text evidence="2">The sequence shown here is derived from an EMBL/GenBank/DDBJ whole genome shotgun (WGS) entry which is preliminary data.</text>
</comment>